<dbReference type="PANTHER" id="PTHR35201">
    <property type="entry name" value="TERPENE SYNTHASE"/>
    <property type="match status" value="1"/>
</dbReference>
<dbReference type="STRING" id="235985.SAMN05414137_102556"/>
<dbReference type="SMR" id="A0A1H7I983"/>
<gene>
    <name evidence="3" type="ORF">SAMN05414137_102556</name>
</gene>
<evidence type="ECO:0000313" key="3">
    <source>
        <dbReference type="EMBL" id="SEK59059.1"/>
    </source>
</evidence>
<name>A0A1H7I983_STRJI</name>
<organism evidence="3 4">
    <name type="scientific">Streptacidiphilus jiangxiensis</name>
    <dbReference type="NCBI Taxonomy" id="235985"/>
    <lineage>
        <taxon>Bacteria</taxon>
        <taxon>Bacillati</taxon>
        <taxon>Actinomycetota</taxon>
        <taxon>Actinomycetes</taxon>
        <taxon>Kitasatosporales</taxon>
        <taxon>Streptomycetaceae</taxon>
        <taxon>Streptacidiphilus</taxon>
    </lineage>
</organism>
<comment type="cofactor">
    <cofactor evidence="2">
        <name>Mg(2+)</name>
        <dbReference type="ChEBI" id="CHEBI:18420"/>
    </cofactor>
</comment>
<evidence type="ECO:0000256" key="2">
    <source>
        <dbReference type="RuleBase" id="RU366034"/>
    </source>
</evidence>
<reference evidence="4" key="1">
    <citation type="submission" date="2016-10" db="EMBL/GenBank/DDBJ databases">
        <authorList>
            <person name="Varghese N."/>
        </authorList>
    </citation>
    <scope>NUCLEOTIDE SEQUENCE [LARGE SCALE GENOMIC DNA]</scope>
    <source>
        <strain evidence="4">DSM 45096 / BCRC 16803 / CGMCC 4.1857 / CIP 109030 / JCM 12277 / KCTC 19219 / NBRC 100920 / 33214</strain>
    </source>
</reference>
<dbReference type="PANTHER" id="PTHR35201:SF4">
    <property type="entry name" value="BETA-PINACENE SYNTHASE-RELATED"/>
    <property type="match status" value="1"/>
</dbReference>
<dbReference type="OrthoDB" id="4183143at2"/>
<dbReference type="Proteomes" id="UP000183015">
    <property type="component" value="Unassembled WGS sequence"/>
</dbReference>
<dbReference type="GO" id="GO:0046872">
    <property type="term" value="F:metal ion binding"/>
    <property type="evidence" value="ECO:0007669"/>
    <property type="project" value="UniProtKB-KW"/>
</dbReference>
<dbReference type="RefSeq" id="WP_042443905.1">
    <property type="nucleotide sequence ID" value="NZ_BBPN01000005.1"/>
</dbReference>
<dbReference type="EC" id="4.2.3.-" evidence="2"/>
<protein>
    <recommendedName>
        <fullName evidence="2">Terpene synthase</fullName>
        <ecNumber evidence="2">4.2.3.-</ecNumber>
    </recommendedName>
</protein>
<accession>A0A1H7I983</accession>
<evidence type="ECO:0000313" key="4">
    <source>
        <dbReference type="Proteomes" id="UP000183015"/>
    </source>
</evidence>
<dbReference type="GO" id="GO:0010333">
    <property type="term" value="F:terpene synthase activity"/>
    <property type="evidence" value="ECO:0007669"/>
    <property type="project" value="InterPro"/>
</dbReference>
<keyword evidence="2" id="KW-0460">Magnesium</keyword>
<dbReference type="InterPro" id="IPR034686">
    <property type="entry name" value="Terpene_cyclase-like_2"/>
</dbReference>
<keyword evidence="2" id="KW-0479">Metal-binding</keyword>
<dbReference type="EMBL" id="FOAZ01000002">
    <property type="protein sequence ID" value="SEK59059.1"/>
    <property type="molecule type" value="Genomic_DNA"/>
</dbReference>
<proteinExistence type="inferred from homology"/>
<dbReference type="InterPro" id="IPR008949">
    <property type="entry name" value="Isoprenoid_synthase_dom_sf"/>
</dbReference>
<dbReference type="Gene3D" id="1.10.600.10">
    <property type="entry name" value="Farnesyl Diphosphate Synthase"/>
    <property type="match status" value="1"/>
</dbReference>
<evidence type="ECO:0000256" key="1">
    <source>
        <dbReference type="ARBA" id="ARBA00023239"/>
    </source>
</evidence>
<keyword evidence="4" id="KW-1185">Reference proteome</keyword>
<dbReference type="Pfam" id="PF19086">
    <property type="entry name" value="Terpene_syn_C_2"/>
    <property type="match status" value="1"/>
</dbReference>
<dbReference type="SUPFAM" id="SSF48576">
    <property type="entry name" value="Terpenoid synthases"/>
    <property type="match status" value="1"/>
</dbReference>
<dbReference type="eggNOG" id="ENOG50344VS">
    <property type="taxonomic scope" value="Bacteria"/>
</dbReference>
<dbReference type="AlphaFoldDB" id="A0A1H7I983"/>
<sequence>MVTTARPALPDASAVAPDAPLSVQVPPLVRRLSSRCNPALVWLEQRTDRWARRHLRPMFPDDAALDRFLDHRYALYTALSYSRAEPERLADICDWELTWFALDDLCAEGDPRRHVGGFPDLYAMLAAAAHGADRGSLPPYGTVLAEVGDRLRSRMTPGQWRRFLACVDFTIDGFRREDEARARGERLGYEEYLEIRYACSGMHWVFLMCEYGLGIDLTEQFALHPELGTLVDIALEQTCFANDVVAYRKEVLLHDDPMNVVAAVRADTGCDLQTAIGTAARLAQRREDEFIRCRDGILVGEAGADPAVRAFLDEMSHFVSGVLLWQYMSSRYLGAGHVWTGLTHGRFVLHRDRTVVLGPTAETEAALEEAARLPVPAFRPGRPTPFREANAR</sequence>
<keyword evidence="1 2" id="KW-0456">Lyase</keyword>
<comment type="similarity">
    <text evidence="2">Belongs to the terpene synthase family.</text>
</comment>